<reference evidence="2" key="1">
    <citation type="submission" date="2020-10" db="EMBL/GenBank/DDBJ databases">
        <authorList>
            <person name="Hahn C.J."/>
            <person name="Laso-Perez R."/>
            <person name="Vulcano F."/>
            <person name="Vaziourakis K.-M."/>
            <person name="Stokke R."/>
            <person name="Steen I.H."/>
            <person name="Teske A."/>
            <person name="Boetius A."/>
            <person name="Liebeke M."/>
            <person name="Amann R."/>
            <person name="Knittel K."/>
        </authorList>
    </citation>
    <scope>NUCLEOTIDE SEQUENCE</scope>
    <source>
        <strain evidence="2">Gfbio:e3339647-f889-4370-9287-4fb5cb688e4c:AG392O15_GoMArc1</strain>
    </source>
</reference>
<protein>
    <submittedName>
        <fullName evidence="2">Uncharacterized protein</fullName>
    </submittedName>
</protein>
<name>A0A811TEL1_9EURY</name>
<feature type="compositionally biased region" description="Acidic residues" evidence="1">
    <location>
        <begin position="75"/>
        <end position="87"/>
    </location>
</feature>
<dbReference type="Proteomes" id="UP000610373">
    <property type="component" value="Unassembled WGS sequence"/>
</dbReference>
<dbReference type="EMBL" id="CAJHIO010000044">
    <property type="protein sequence ID" value="CAD6493879.1"/>
    <property type="molecule type" value="Genomic_DNA"/>
</dbReference>
<feature type="region of interest" description="Disordered" evidence="1">
    <location>
        <begin position="65"/>
        <end position="87"/>
    </location>
</feature>
<gene>
    <name evidence="2" type="ORF">CHKLHMKO_00560</name>
</gene>
<sequence length="87" mass="10381">MEGRLSEIREEMEDFEIGEYEQYLYALRRVLAAGTSGEEFRDQFWSVVDPAWMDKKDQVKEIVEGWADPSSERGYDEEEIEEDDEEY</sequence>
<evidence type="ECO:0000313" key="3">
    <source>
        <dbReference type="Proteomes" id="UP000610373"/>
    </source>
</evidence>
<dbReference type="AlphaFoldDB" id="A0A811TEL1"/>
<evidence type="ECO:0000313" key="2">
    <source>
        <dbReference type="EMBL" id="CAD6493879.1"/>
    </source>
</evidence>
<accession>A0A811TEL1</accession>
<organism evidence="2 3">
    <name type="scientific">Candidatus Argoarchaeum ethanivorans</name>
    <dbReference type="NCBI Taxonomy" id="2608793"/>
    <lineage>
        <taxon>Archaea</taxon>
        <taxon>Methanobacteriati</taxon>
        <taxon>Methanobacteriota</taxon>
        <taxon>Stenosarchaea group</taxon>
        <taxon>Methanomicrobia</taxon>
        <taxon>Methanosarcinales</taxon>
        <taxon>Methanosarcinales incertae sedis</taxon>
        <taxon>GOM Arc I cluster</taxon>
        <taxon>Candidatus Argoarchaeum</taxon>
    </lineage>
</organism>
<proteinExistence type="predicted"/>
<comment type="caution">
    <text evidence="2">The sequence shown here is derived from an EMBL/GenBank/DDBJ whole genome shotgun (WGS) entry which is preliminary data.</text>
</comment>
<evidence type="ECO:0000256" key="1">
    <source>
        <dbReference type="SAM" id="MobiDB-lite"/>
    </source>
</evidence>